<feature type="transmembrane region" description="Helical" evidence="8">
    <location>
        <begin position="129"/>
        <end position="153"/>
    </location>
</feature>
<protein>
    <submittedName>
        <fullName evidence="9">Predicted PurR-regulated permease PerM</fullName>
    </submittedName>
</protein>
<evidence type="ECO:0000256" key="4">
    <source>
        <dbReference type="ARBA" id="ARBA00022475"/>
    </source>
</evidence>
<dbReference type="PANTHER" id="PTHR21716">
    <property type="entry name" value="TRANSMEMBRANE PROTEIN"/>
    <property type="match status" value="1"/>
</dbReference>
<keyword evidence="4" id="KW-1003">Cell membrane</keyword>
<keyword evidence="3" id="KW-0813">Transport</keyword>
<comment type="similarity">
    <text evidence="2">Belongs to the autoinducer-2 exporter (AI-2E) (TC 2.A.86) family.</text>
</comment>
<accession>A0A1G6S2W4</accession>
<dbReference type="Proteomes" id="UP000199060">
    <property type="component" value="Unassembled WGS sequence"/>
</dbReference>
<dbReference type="InterPro" id="IPR002549">
    <property type="entry name" value="AI-2E-like"/>
</dbReference>
<evidence type="ECO:0000313" key="10">
    <source>
        <dbReference type="Proteomes" id="UP000199060"/>
    </source>
</evidence>
<evidence type="ECO:0000256" key="1">
    <source>
        <dbReference type="ARBA" id="ARBA00004651"/>
    </source>
</evidence>
<evidence type="ECO:0000256" key="3">
    <source>
        <dbReference type="ARBA" id="ARBA00022448"/>
    </source>
</evidence>
<keyword evidence="5 8" id="KW-0812">Transmembrane</keyword>
<evidence type="ECO:0000256" key="8">
    <source>
        <dbReference type="SAM" id="Phobius"/>
    </source>
</evidence>
<sequence>MVFIIVLIFALIVGKGLLIPLFLGGFFAILFTPLTNWLERRKFPRILAAIFSLLAMVLLVGGLLSFIISNVAEFTSDFDNVSGKISNYAKQLDEWSQSSFQYDPETRKKANTEYIKNLLTENSGSISTFAMNAVGSLSGLVLIPVFMFFFLLYRYHLTDMMVMIYRDFEPELVKKRIANLRRVIQNYIVGVGKVMVILAVLNIIVYTVLGIKHAIFFGVIGALLNIIPYVGPFFGVLLPVTYSFLTKDSLFYPIAILGAYQLIQMLEGNVLTPKIVGGNVNLNAFLTFLGLLVGGTIWGVAGMILVIPAMAILREIFELSETTKPYALLLGEEKKESENDEDKPEKE</sequence>
<reference evidence="10" key="1">
    <citation type="submission" date="2016-10" db="EMBL/GenBank/DDBJ databases">
        <authorList>
            <person name="Varghese N."/>
            <person name="Submissions S."/>
        </authorList>
    </citation>
    <scope>NUCLEOTIDE SEQUENCE [LARGE SCALE GENOMIC DNA]</scope>
    <source>
        <strain evidence="10">DSM 23095</strain>
    </source>
</reference>
<dbReference type="GO" id="GO:0055085">
    <property type="term" value="P:transmembrane transport"/>
    <property type="evidence" value="ECO:0007669"/>
    <property type="project" value="TreeGrafter"/>
</dbReference>
<keyword evidence="6 8" id="KW-1133">Transmembrane helix</keyword>
<evidence type="ECO:0000313" key="9">
    <source>
        <dbReference type="EMBL" id="SDD11023.1"/>
    </source>
</evidence>
<keyword evidence="10" id="KW-1185">Reference proteome</keyword>
<keyword evidence="7 8" id="KW-0472">Membrane</keyword>
<feature type="transmembrane region" description="Helical" evidence="8">
    <location>
        <begin position="286"/>
        <end position="313"/>
    </location>
</feature>
<dbReference type="GO" id="GO:0005886">
    <property type="term" value="C:plasma membrane"/>
    <property type="evidence" value="ECO:0007669"/>
    <property type="project" value="UniProtKB-SubCell"/>
</dbReference>
<dbReference type="AlphaFoldDB" id="A0A1G6S2W4"/>
<gene>
    <name evidence="9" type="ORF">SAMN04488104_101530</name>
</gene>
<evidence type="ECO:0000256" key="2">
    <source>
        <dbReference type="ARBA" id="ARBA00009773"/>
    </source>
</evidence>
<feature type="transmembrane region" description="Helical" evidence="8">
    <location>
        <begin position="6"/>
        <end position="34"/>
    </location>
</feature>
<proteinExistence type="inferred from homology"/>
<dbReference type="PANTHER" id="PTHR21716:SF53">
    <property type="entry name" value="PERMEASE PERM-RELATED"/>
    <property type="match status" value="1"/>
</dbReference>
<feature type="transmembrane region" description="Helical" evidence="8">
    <location>
        <begin position="184"/>
        <end position="209"/>
    </location>
</feature>
<dbReference type="Pfam" id="PF01594">
    <property type="entry name" value="AI-2E_transport"/>
    <property type="match status" value="1"/>
</dbReference>
<dbReference type="STRING" id="686796.SAMN04488104_101530"/>
<dbReference type="EMBL" id="FNAC01000015">
    <property type="protein sequence ID" value="SDD11023.1"/>
    <property type="molecule type" value="Genomic_DNA"/>
</dbReference>
<name>A0A1G6S2W4_9BACT</name>
<organism evidence="9 10">
    <name type="scientific">Algoriphagus faecimaris</name>
    <dbReference type="NCBI Taxonomy" id="686796"/>
    <lineage>
        <taxon>Bacteria</taxon>
        <taxon>Pseudomonadati</taxon>
        <taxon>Bacteroidota</taxon>
        <taxon>Cytophagia</taxon>
        <taxon>Cytophagales</taxon>
        <taxon>Cyclobacteriaceae</taxon>
        <taxon>Algoriphagus</taxon>
    </lineage>
</organism>
<feature type="transmembrane region" description="Helical" evidence="8">
    <location>
        <begin position="250"/>
        <end position="266"/>
    </location>
</feature>
<feature type="transmembrane region" description="Helical" evidence="8">
    <location>
        <begin position="46"/>
        <end position="68"/>
    </location>
</feature>
<comment type="subcellular location">
    <subcellularLocation>
        <location evidence="1">Cell membrane</location>
        <topology evidence="1">Multi-pass membrane protein</topology>
    </subcellularLocation>
</comment>
<evidence type="ECO:0000256" key="7">
    <source>
        <dbReference type="ARBA" id="ARBA00023136"/>
    </source>
</evidence>
<feature type="transmembrane region" description="Helical" evidence="8">
    <location>
        <begin position="215"/>
        <end position="238"/>
    </location>
</feature>
<evidence type="ECO:0000256" key="5">
    <source>
        <dbReference type="ARBA" id="ARBA00022692"/>
    </source>
</evidence>
<evidence type="ECO:0000256" key="6">
    <source>
        <dbReference type="ARBA" id="ARBA00022989"/>
    </source>
</evidence>